<dbReference type="PANTHER" id="PTHR34216">
    <property type="match status" value="1"/>
</dbReference>
<dbReference type="InterPro" id="IPR051398">
    <property type="entry name" value="Polysacch_Deacetylase"/>
</dbReference>
<name>A4B953_9GAMM</name>
<reference evidence="3 4" key="1">
    <citation type="submission" date="2006-02" db="EMBL/GenBank/DDBJ databases">
        <authorList>
            <person name="Pinhassi J."/>
            <person name="Pedros-Alio C."/>
            <person name="Ferriera S."/>
            <person name="Johnson J."/>
            <person name="Kravitz S."/>
            <person name="Halpern A."/>
            <person name="Remington K."/>
            <person name="Beeson K."/>
            <person name="Tran B."/>
            <person name="Rogers Y.-H."/>
            <person name="Friedman R."/>
            <person name="Venter J.C."/>
        </authorList>
    </citation>
    <scope>NUCLEOTIDE SEQUENCE [LARGE SCALE GENOMIC DNA]</scope>
    <source>
        <strain evidence="3 4">MED297</strain>
    </source>
</reference>
<dbReference type="GO" id="GO:0016810">
    <property type="term" value="F:hydrolase activity, acting on carbon-nitrogen (but not peptide) bonds"/>
    <property type="evidence" value="ECO:0007669"/>
    <property type="project" value="InterPro"/>
</dbReference>
<evidence type="ECO:0000313" key="3">
    <source>
        <dbReference type="EMBL" id="EAR11154.1"/>
    </source>
</evidence>
<dbReference type="Proteomes" id="UP000005953">
    <property type="component" value="Unassembled WGS sequence"/>
</dbReference>
<evidence type="ECO:0000256" key="1">
    <source>
        <dbReference type="ARBA" id="ARBA00022729"/>
    </source>
</evidence>
<dbReference type="SUPFAM" id="SSF88713">
    <property type="entry name" value="Glycoside hydrolase/deacetylase"/>
    <property type="match status" value="1"/>
</dbReference>
<protein>
    <recommendedName>
        <fullName evidence="2">NodB homology domain-containing protein</fullName>
    </recommendedName>
</protein>
<dbReference type="CDD" id="cd10918">
    <property type="entry name" value="CE4_NodB_like_5s_6s"/>
    <property type="match status" value="1"/>
</dbReference>
<dbReference type="Pfam" id="PF01522">
    <property type="entry name" value="Polysacc_deac_1"/>
    <property type="match status" value="1"/>
</dbReference>
<dbReference type="InterPro" id="IPR011330">
    <property type="entry name" value="Glyco_hydro/deAcase_b/a-brl"/>
</dbReference>
<comment type="caution">
    <text evidence="3">The sequence shown here is derived from an EMBL/GenBank/DDBJ whole genome shotgun (WGS) entry which is preliminary data.</text>
</comment>
<dbReference type="EMBL" id="AAOE01000001">
    <property type="protein sequence ID" value="EAR11154.1"/>
    <property type="molecule type" value="Genomic_DNA"/>
</dbReference>
<dbReference type="Gene3D" id="3.20.20.370">
    <property type="entry name" value="Glycoside hydrolase/deacetylase"/>
    <property type="match status" value="1"/>
</dbReference>
<dbReference type="PANTHER" id="PTHR34216:SF7">
    <property type="entry name" value="POLY-BETA-1,6-N-ACETYL-D-GLUCOSAMINE N-DEACETYLASE"/>
    <property type="match status" value="1"/>
</dbReference>
<dbReference type="GO" id="GO:0005975">
    <property type="term" value="P:carbohydrate metabolic process"/>
    <property type="evidence" value="ECO:0007669"/>
    <property type="project" value="InterPro"/>
</dbReference>
<evidence type="ECO:0000313" key="4">
    <source>
        <dbReference type="Proteomes" id="UP000005953"/>
    </source>
</evidence>
<keyword evidence="4" id="KW-1185">Reference proteome</keyword>
<dbReference type="InterPro" id="IPR002509">
    <property type="entry name" value="NODB_dom"/>
</dbReference>
<gene>
    <name evidence="3" type="ORF">MED297_19742</name>
</gene>
<evidence type="ECO:0000259" key="2">
    <source>
        <dbReference type="Pfam" id="PF01522"/>
    </source>
</evidence>
<feature type="domain" description="NodB homology" evidence="2">
    <location>
        <begin position="50"/>
        <end position="124"/>
    </location>
</feature>
<sequence length="311" mass="34929">MLHRLANSDTGIRGHQRDVLNGALDYIETHGYHPISLRSLMSALIDQSPLPPNAVVFTVDDGFKDQADSILPMFAERQVPITLFVATDLIDNQGWSWDFKLDHVIHQASAQHFDIRPFGFDCEPILLDSHENRRTALRKVRSALKDLHPSGALQGVSDVARTLSSPIPDTAPPAFSATDWRTLRNLESDLIDIAPHGINHVILSRLSIEDATREIVDGWNRVRQEMTNPLPVFCYPTGREGIDFSEREQTIVQQAGLLGAVSTDPGYVRAELSTSHRYRLPRFSMPTDDLDEFIKCCSWIERGRELVTGKV</sequence>
<proteinExistence type="predicted"/>
<dbReference type="AlphaFoldDB" id="A4B953"/>
<accession>A4B953</accession>
<dbReference type="STRING" id="314283.MED297_19742"/>
<dbReference type="HOGENOM" id="CLU_030024_1_1_6"/>
<organism evidence="3 4">
    <name type="scientific">Reinekea blandensis MED297</name>
    <dbReference type="NCBI Taxonomy" id="314283"/>
    <lineage>
        <taxon>Bacteria</taxon>
        <taxon>Pseudomonadati</taxon>
        <taxon>Pseudomonadota</taxon>
        <taxon>Gammaproteobacteria</taxon>
        <taxon>Oceanospirillales</taxon>
        <taxon>Saccharospirillaceae</taxon>
        <taxon>Reinekea</taxon>
    </lineage>
</organism>
<keyword evidence="1" id="KW-0732">Signal</keyword>